<proteinExistence type="predicted"/>
<evidence type="ECO:0000256" key="2">
    <source>
        <dbReference type="SAM" id="Phobius"/>
    </source>
</evidence>
<dbReference type="PANTHER" id="PTHR42305">
    <property type="entry name" value="MEMBRANE PROTEIN RV1733C-RELATED"/>
    <property type="match status" value="1"/>
</dbReference>
<evidence type="ECO:0000256" key="1">
    <source>
        <dbReference type="SAM" id="MobiDB-lite"/>
    </source>
</evidence>
<protein>
    <recommendedName>
        <fullName evidence="5">Integral membrane protein</fullName>
    </recommendedName>
</protein>
<comment type="caution">
    <text evidence="3">The sequence shown here is derived from an EMBL/GenBank/DDBJ whole genome shotgun (WGS) entry which is preliminary data.</text>
</comment>
<organism evidence="3 4">
    <name type="scientific">Streptomyces lichenis</name>
    <dbReference type="NCBI Taxonomy" id="2306967"/>
    <lineage>
        <taxon>Bacteria</taxon>
        <taxon>Bacillati</taxon>
        <taxon>Actinomycetota</taxon>
        <taxon>Actinomycetes</taxon>
        <taxon>Kitasatosporales</taxon>
        <taxon>Streptomycetaceae</taxon>
        <taxon>Streptomyces</taxon>
    </lineage>
</organism>
<dbReference type="EMBL" id="JALPTH010000031">
    <property type="protein sequence ID" value="MCK8680787.1"/>
    <property type="molecule type" value="Genomic_DNA"/>
</dbReference>
<accession>A0ABT0IHI6</accession>
<name>A0ABT0IHI6_9ACTN</name>
<feature type="transmembrane region" description="Helical" evidence="2">
    <location>
        <begin position="147"/>
        <end position="169"/>
    </location>
</feature>
<feature type="region of interest" description="Disordered" evidence="1">
    <location>
        <begin position="67"/>
        <end position="92"/>
    </location>
</feature>
<keyword evidence="4" id="KW-1185">Reference proteome</keyword>
<dbReference type="InterPro" id="IPR039708">
    <property type="entry name" value="MT1774/Rv1733c-like"/>
</dbReference>
<dbReference type="RefSeq" id="WP_248636673.1">
    <property type="nucleotide sequence ID" value="NZ_JALPTH010000031.1"/>
</dbReference>
<dbReference type="Proteomes" id="UP001522868">
    <property type="component" value="Unassembled WGS sequence"/>
</dbReference>
<keyword evidence="2" id="KW-1133">Transmembrane helix</keyword>
<sequence>MVGLRRWRHNPLRRPTDLAEAWVALAALLLIVFAAPAAGWAAGRLTGASLTEAARLQHQRHHLTTAHVLGPDPGEAWAGDPDAPLSTQPRPSVKAYWKAPDGDRITGTLPVPRPDARDEGDTFPLWTDRQGRPVARALGPDGVREHAVLAGIGTALVAAGLVEGARRLVVRRMVRRRYAWLDREWAGTGPDWGRAGAGS</sequence>
<evidence type="ECO:0000313" key="4">
    <source>
        <dbReference type="Proteomes" id="UP001522868"/>
    </source>
</evidence>
<dbReference type="PANTHER" id="PTHR42305:SF1">
    <property type="entry name" value="MEMBRANE PROTEIN RV1733C-RELATED"/>
    <property type="match status" value="1"/>
</dbReference>
<keyword evidence="2" id="KW-0472">Membrane</keyword>
<keyword evidence="2" id="KW-0812">Transmembrane</keyword>
<feature type="region of interest" description="Disordered" evidence="1">
    <location>
        <begin position="104"/>
        <end position="124"/>
    </location>
</feature>
<evidence type="ECO:0000313" key="3">
    <source>
        <dbReference type="EMBL" id="MCK8680787.1"/>
    </source>
</evidence>
<feature type="transmembrane region" description="Helical" evidence="2">
    <location>
        <begin position="21"/>
        <end position="42"/>
    </location>
</feature>
<reference evidence="3 4" key="1">
    <citation type="submission" date="2022-04" db="EMBL/GenBank/DDBJ databases">
        <title>Streptomyces sp. nov. LCR6-01 isolated from Lichen of Dirinaria sp.</title>
        <authorList>
            <person name="Kanchanasin P."/>
            <person name="Tanasupawat S."/>
            <person name="Phongsopitanun W."/>
        </authorList>
    </citation>
    <scope>NUCLEOTIDE SEQUENCE [LARGE SCALE GENOMIC DNA]</scope>
    <source>
        <strain evidence="3 4">LCR6-01</strain>
    </source>
</reference>
<gene>
    <name evidence="3" type="ORF">M1O15_26015</name>
</gene>
<evidence type="ECO:0008006" key="5">
    <source>
        <dbReference type="Google" id="ProtNLM"/>
    </source>
</evidence>